<reference evidence="1 2" key="1">
    <citation type="submission" date="2014-06" db="EMBL/GenBank/DDBJ databases">
        <title>Whole Genome Sequences of Three Symbiotic Endozoicomonas Bacteria.</title>
        <authorList>
            <person name="Neave M.J."/>
            <person name="Apprill A."/>
            <person name="Voolstra C.R."/>
        </authorList>
    </citation>
    <scope>NUCLEOTIDE SEQUENCE [LARGE SCALE GENOMIC DNA]</scope>
    <source>
        <strain evidence="1 2">DSM 22380</strain>
    </source>
</reference>
<keyword evidence="2" id="KW-1185">Reference proteome</keyword>
<organism evidence="1 2">
    <name type="scientific">Endozoicomonas elysicola</name>
    <dbReference type="NCBI Taxonomy" id="305900"/>
    <lineage>
        <taxon>Bacteria</taxon>
        <taxon>Pseudomonadati</taxon>
        <taxon>Pseudomonadota</taxon>
        <taxon>Gammaproteobacteria</taxon>
        <taxon>Oceanospirillales</taxon>
        <taxon>Endozoicomonadaceae</taxon>
        <taxon>Endozoicomonas</taxon>
    </lineage>
</organism>
<sequence>MISIVDVSAENNLREPPLQCNNEWLTNHMEHVLPCYLIKEEPDSGWTITQTSSKKVTHKDLSTEVDIIYADLVSLRWQQGEKASVDFPLWQHRLTIFKPHQLKHNTALLYINGGIIHTSGELQQINTEPELDFARIAARTKSIVIDLKDIPNQFLQFKDTPPLKEDNLIVFTWKQFLNNPQENFNWPLRLPMVKAAIYGMNASEEILQRQKIAIKDFVIAGASKRGWTASLTATQDSRIVALIPQVADFMNLKEMIDHIFNVYPQGNPAISPYLPLKALFERPEMDQLISIVDPYQYKRFLKIPKFFVTASGDHFIPPDTNKVFFDKLPGDKWMRVLPNQGHYINYDSAHLITDLTESFYGAFLQGRSLPRVTWEQEGKSLYINTSRRPKEAWLWQATNSSGRDFRRVTSNKDLSAYTRTKVKFKCHDRTCNSNLKLPQDKKGWTASFIEMHFNNAPFADLVFTTRVFVQPDDYPDKTASGNKKALNPEE</sequence>
<evidence type="ECO:0000313" key="1">
    <source>
        <dbReference type="EMBL" id="KEI70889.1"/>
    </source>
</evidence>
<dbReference type="Pfam" id="PF10142">
    <property type="entry name" value="PhoPQ_related"/>
    <property type="match status" value="1"/>
</dbReference>
<accession>A0A081K9R3</accession>
<dbReference type="PANTHER" id="PTHR31497">
    <property type="entry name" value="AUTOCRINE PROLIFERATION REPRESSOR PROTEIN A"/>
    <property type="match status" value="1"/>
</dbReference>
<dbReference type="EMBL" id="JOJP01000001">
    <property type="protein sequence ID" value="KEI70889.1"/>
    <property type="molecule type" value="Genomic_DNA"/>
</dbReference>
<dbReference type="Gene3D" id="3.40.50.1820">
    <property type="entry name" value="alpha/beta hydrolase"/>
    <property type="match status" value="1"/>
</dbReference>
<comment type="caution">
    <text evidence="1">The sequence shown here is derived from an EMBL/GenBank/DDBJ whole genome shotgun (WGS) entry which is preliminary data.</text>
</comment>
<evidence type="ECO:0008006" key="3">
    <source>
        <dbReference type="Google" id="ProtNLM"/>
    </source>
</evidence>
<protein>
    <recommendedName>
        <fullName evidence="3">PhoPQ-regulated protein</fullName>
    </recommendedName>
</protein>
<dbReference type="InterPro" id="IPR009199">
    <property type="entry name" value="PhoPQ-act_pathogen-rel_PqaA"/>
</dbReference>
<dbReference type="STRING" id="305900.GV64_09165"/>
<dbReference type="SUPFAM" id="SSF53474">
    <property type="entry name" value="alpha/beta-Hydrolases"/>
    <property type="match status" value="1"/>
</dbReference>
<dbReference type="AlphaFoldDB" id="A0A081K9R3"/>
<name>A0A081K9R3_9GAMM</name>
<evidence type="ECO:0000313" key="2">
    <source>
        <dbReference type="Proteomes" id="UP000027997"/>
    </source>
</evidence>
<dbReference type="PIRSF" id="PIRSF014728">
    <property type="entry name" value="PqaA"/>
    <property type="match status" value="1"/>
</dbReference>
<proteinExistence type="predicted"/>
<dbReference type="Proteomes" id="UP000027997">
    <property type="component" value="Unassembled WGS sequence"/>
</dbReference>
<gene>
    <name evidence="1" type="ORF">GV64_09165</name>
</gene>
<dbReference type="eggNOG" id="COG4287">
    <property type="taxonomic scope" value="Bacteria"/>
</dbReference>
<dbReference type="InterPro" id="IPR029058">
    <property type="entry name" value="AB_hydrolase_fold"/>
</dbReference>
<dbReference type="PANTHER" id="PTHR31497:SF0">
    <property type="entry name" value="AUTOCRINE PROLIFERATION REPRESSOR PROTEIN A"/>
    <property type="match status" value="1"/>
</dbReference>